<gene>
    <name evidence="1" type="ORF">DDF65_10970</name>
</gene>
<dbReference type="RefSeq" id="WP_116567154.1">
    <property type="nucleotide sequence ID" value="NZ_QDKP01000034.1"/>
</dbReference>
<dbReference type="Proteomes" id="UP000244913">
    <property type="component" value="Unassembled WGS sequence"/>
</dbReference>
<organism evidence="1 2">
    <name type="scientific">Caulobacter radicis</name>
    <dbReference type="NCBI Taxonomy" id="2172650"/>
    <lineage>
        <taxon>Bacteria</taxon>
        <taxon>Pseudomonadati</taxon>
        <taxon>Pseudomonadota</taxon>
        <taxon>Alphaproteobacteria</taxon>
        <taxon>Caulobacterales</taxon>
        <taxon>Caulobacteraceae</taxon>
        <taxon>Caulobacter</taxon>
    </lineage>
</organism>
<protein>
    <submittedName>
        <fullName evidence="1">Uncharacterized protein</fullName>
    </submittedName>
</protein>
<accession>A0A2T9JGL7</accession>
<dbReference type="AlphaFoldDB" id="A0A2T9JGL7"/>
<sequence length="149" mass="16421">MARSDHLERLRQINRVRALQSQVAQAAAARAAADLEEARVRRDRGDERLAQNHERWAAALAEPSMALEVVSAWGVSIDAARAELGVLETRLADVGDLADGRAKALRLAQARERQAEQVERSAARRARRAREEAQLAEVADRTAQKAVGR</sequence>
<keyword evidence="2" id="KW-1185">Reference proteome</keyword>
<reference evidence="1 2" key="1">
    <citation type="submission" date="2018-04" db="EMBL/GenBank/DDBJ databases">
        <title>The genome sequence of Caulobacter sp. 736.</title>
        <authorList>
            <person name="Gao J."/>
            <person name="Sun J."/>
        </authorList>
    </citation>
    <scope>NUCLEOTIDE SEQUENCE [LARGE SCALE GENOMIC DNA]</scope>
    <source>
        <strain evidence="1 2">736</strain>
    </source>
</reference>
<dbReference type="EMBL" id="QDKP01000034">
    <property type="protein sequence ID" value="PVM82844.1"/>
    <property type="molecule type" value="Genomic_DNA"/>
</dbReference>
<evidence type="ECO:0000313" key="1">
    <source>
        <dbReference type="EMBL" id="PVM82844.1"/>
    </source>
</evidence>
<evidence type="ECO:0000313" key="2">
    <source>
        <dbReference type="Proteomes" id="UP000244913"/>
    </source>
</evidence>
<comment type="caution">
    <text evidence="1">The sequence shown here is derived from an EMBL/GenBank/DDBJ whole genome shotgun (WGS) entry which is preliminary data.</text>
</comment>
<proteinExistence type="predicted"/>
<name>A0A2T9JGL7_9CAUL</name>